<keyword evidence="6 15" id="KW-0812">Transmembrane</keyword>
<evidence type="ECO:0000259" key="16">
    <source>
        <dbReference type="Pfam" id="PF02706"/>
    </source>
</evidence>
<dbReference type="InterPro" id="IPR003856">
    <property type="entry name" value="LPS_length_determ_N"/>
</dbReference>
<proteinExistence type="inferred from homology"/>
<evidence type="ECO:0000256" key="6">
    <source>
        <dbReference type="ARBA" id="ARBA00022692"/>
    </source>
</evidence>
<dbReference type="CDD" id="cd05387">
    <property type="entry name" value="BY-kinase"/>
    <property type="match status" value="1"/>
</dbReference>
<evidence type="ECO:0000256" key="2">
    <source>
        <dbReference type="ARBA" id="ARBA00008883"/>
    </source>
</evidence>
<keyword evidence="9" id="KW-0067">ATP-binding</keyword>
<evidence type="ECO:0000256" key="8">
    <source>
        <dbReference type="ARBA" id="ARBA00022777"/>
    </source>
</evidence>
<keyword evidence="12" id="KW-0829">Tyrosine-protein kinase</keyword>
<evidence type="ECO:0000313" key="19">
    <source>
        <dbReference type="EMBL" id="SHK75005.1"/>
    </source>
</evidence>
<evidence type="ECO:0000256" key="7">
    <source>
        <dbReference type="ARBA" id="ARBA00022741"/>
    </source>
</evidence>
<evidence type="ECO:0000256" key="3">
    <source>
        <dbReference type="ARBA" id="ARBA00022475"/>
    </source>
</evidence>
<evidence type="ECO:0000259" key="17">
    <source>
        <dbReference type="Pfam" id="PF13614"/>
    </source>
</evidence>
<evidence type="ECO:0000256" key="9">
    <source>
        <dbReference type="ARBA" id="ARBA00022840"/>
    </source>
</evidence>
<dbReference type="GO" id="GO:0005886">
    <property type="term" value="C:plasma membrane"/>
    <property type="evidence" value="ECO:0007669"/>
    <property type="project" value="UniProtKB-SubCell"/>
</dbReference>
<evidence type="ECO:0000256" key="12">
    <source>
        <dbReference type="ARBA" id="ARBA00023137"/>
    </source>
</evidence>
<keyword evidence="4" id="KW-0997">Cell inner membrane</keyword>
<keyword evidence="7" id="KW-0547">Nucleotide-binding</keyword>
<evidence type="ECO:0000256" key="10">
    <source>
        <dbReference type="ARBA" id="ARBA00022989"/>
    </source>
</evidence>
<dbReference type="InterPro" id="IPR050445">
    <property type="entry name" value="Bact_polysacc_biosynth/exp"/>
</dbReference>
<dbReference type="InterPro" id="IPR027417">
    <property type="entry name" value="P-loop_NTPase"/>
</dbReference>
<organism evidence="19 20">
    <name type="scientific">Fibrobacter intestinalis</name>
    <dbReference type="NCBI Taxonomy" id="28122"/>
    <lineage>
        <taxon>Bacteria</taxon>
        <taxon>Pseudomonadati</taxon>
        <taxon>Fibrobacterota</taxon>
        <taxon>Fibrobacteria</taxon>
        <taxon>Fibrobacterales</taxon>
        <taxon>Fibrobacteraceae</taxon>
        <taxon>Fibrobacter</taxon>
    </lineage>
</organism>
<evidence type="ECO:0000256" key="14">
    <source>
        <dbReference type="SAM" id="Coils"/>
    </source>
</evidence>
<dbReference type="PANTHER" id="PTHR32309">
    <property type="entry name" value="TYROSINE-PROTEIN KINASE"/>
    <property type="match status" value="1"/>
</dbReference>
<evidence type="ECO:0000256" key="13">
    <source>
        <dbReference type="ARBA" id="ARBA00053015"/>
    </source>
</evidence>
<comment type="catalytic activity">
    <reaction evidence="13">
        <text>L-tyrosyl-[protein] + ATP = O-phospho-L-tyrosyl-[protein] + ADP + H(+)</text>
        <dbReference type="Rhea" id="RHEA:10596"/>
        <dbReference type="Rhea" id="RHEA-COMP:10136"/>
        <dbReference type="Rhea" id="RHEA-COMP:20101"/>
        <dbReference type="ChEBI" id="CHEBI:15378"/>
        <dbReference type="ChEBI" id="CHEBI:30616"/>
        <dbReference type="ChEBI" id="CHEBI:46858"/>
        <dbReference type="ChEBI" id="CHEBI:61978"/>
        <dbReference type="ChEBI" id="CHEBI:456216"/>
    </reaction>
</comment>
<evidence type="ECO:0000256" key="4">
    <source>
        <dbReference type="ARBA" id="ARBA00022519"/>
    </source>
</evidence>
<feature type="transmembrane region" description="Helical" evidence="15">
    <location>
        <begin position="426"/>
        <end position="445"/>
    </location>
</feature>
<keyword evidence="8 19" id="KW-0418">Kinase</keyword>
<evidence type="ECO:0000256" key="1">
    <source>
        <dbReference type="ARBA" id="ARBA00004429"/>
    </source>
</evidence>
<dbReference type="InterPro" id="IPR005702">
    <property type="entry name" value="Wzc-like_C"/>
</dbReference>
<reference evidence="20" key="1">
    <citation type="submission" date="2016-11" db="EMBL/GenBank/DDBJ databases">
        <authorList>
            <person name="Varghese N."/>
            <person name="Submissions S."/>
        </authorList>
    </citation>
    <scope>NUCLEOTIDE SEQUENCE [LARGE SCALE GENOMIC DNA]</scope>
    <source>
        <strain evidence="20">UWOS</strain>
    </source>
</reference>
<dbReference type="Pfam" id="PF13614">
    <property type="entry name" value="AAA_31"/>
    <property type="match status" value="1"/>
</dbReference>
<keyword evidence="20" id="KW-1185">Reference proteome</keyword>
<evidence type="ECO:0000256" key="15">
    <source>
        <dbReference type="SAM" id="Phobius"/>
    </source>
</evidence>
<dbReference type="Pfam" id="PF13807">
    <property type="entry name" value="GNVR"/>
    <property type="match status" value="1"/>
</dbReference>
<protein>
    <submittedName>
        <fullName evidence="19">Tyrosine-protein kinase Etk/Wzc</fullName>
    </submittedName>
</protein>
<keyword evidence="11 15" id="KW-0472">Membrane</keyword>
<feature type="domain" description="Polysaccharide chain length determinant N-terminal" evidence="16">
    <location>
        <begin position="16"/>
        <end position="101"/>
    </location>
</feature>
<feature type="domain" description="Tyrosine-protein kinase G-rich" evidence="18">
    <location>
        <begin position="368"/>
        <end position="447"/>
    </location>
</feature>
<name>A0A1M6V0W8_9BACT</name>
<dbReference type="Proteomes" id="UP000184275">
    <property type="component" value="Unassembled WGS sequence"/>
</dbReference>
<dbReference type="EMBL" id="FRAW01000016">
    <property type="protein sequence ID" value="SHK75005.1"/>
    <property type="molecule type" value="Genomic_DNA"/>
</dbReference>
<dbReference type="AlphaFoldDB" id="A0A1M6V0W8"/>
<dbReference type="PANTHER" id="PTHR32309:SF32">
    <property type="entry name" value="TYROSINE-PROTEIN KINASE ETK-RELATED"/>
    <property type="match status" value="1"/>
</dbReference>
<feature type="domain" description="AAA" evidence="17">
    <location>
        <begin position="497"/>
        <end position="645"/>
    </location>
</feature>
<keyword evidence="3" id="KW-1003">Cell membrane</keyword>
<accession>A0A1M6V0W8</accession>
<dbReference type="InterPro" id="IPR025669">
    <property type="entry name" value="AAA_dom"/>
</dbReference>
<keyword evidence="5" id="KW-0808">Transferase</keyword>
<sequence>MPVEKKRANQTNPWDDLFRDILNNKLTVILFVVASAIAGVLVAQYTRPVYEANALIQVKTRSNSVAAMLGDIGSFLGMGGGSAETEIQLMQSRRILEEVVDLLGLQNNAEPLGIVDRFLHREGRVDIRYLYFPDTSVMPSDRRGEPWTLVVDDSAKFSFYDDLDQKVLTCELGRLCAVPYQGDSVKIQVSLMNVRPGQKFEVTQTLLIRAINAVIGNLTISEQGKKTGILSVAYQDYHLERAKWVVDTLTAIYLRVNEEFASTDMKNSLQLLEDQLPEARRVLDSLMDALSAYRESKGSADIETETKIALESRLRLQQKVIELEQLREEKARLFDRSHPFIVTTDKQISALKKEIARSDDETKKLPEAQRKILTMTAEAQFAQNIYADLLKRIEQMRLLVAGVSESAQIIDAPDGNPKPVKPKKKMIVAVFLFMGLCGALAFISVRKKWRGVTDPVALSKETGARVYAWILNGEQKAQDGLDMLRLSLDLDAAGTSRVICFTGLLPGVGCSFVARHTAELFAKEGKKVLLIDADLQQGGLSKFFKTEQNSGLVDVLAGTSSLQAAVCHTAISGQDLLPSGRLLLCAESVFDTEKFKNFLLLARDGYDVVIVDSQSLQNSMDASVLGQNADEIVLVLEYGRHKINDVQESLSLLSKATRPLKVMAFNKCENPIYINKTGSNK</sequence>
<dbReference type="Pfam" id="PF23607">
    <property type="entry name" value="WZC_N"/>
    <property type="match status" value="1"/>
</dbReference>
<comment type="subcellular location">
    <subcellularLocation>
        <location evidence="1">Cell inner membrane</location>
        <topology evidence="1">Multi-pass membrane protein</topology>
    </subcellularLocation>
</comment>
<dbReference type="InterPro" id="IPR032807">
    <property type="entry name" value="GNVR"/>
</dbReference>
<dbReference type="SUPFAM" id="SSF52540">
    <property type="entry name" value="P-loop containing nucleoside triphosphate hydrolases"/>
    <property type="match status" value="1"/>
</dbReference>
<gene>
    <name evidence="19" type="ORF">SAMN05720469_11629</name>
</gene>
<evidence type="ECO:0000256" key="5">
    <source>
        <dbReference type="ARBA" id="ARBA00022679"/>
    </source>
</evidence>
<evidence type="ECO:0000259" key="18">
    <source>
        <dbReference type="Pfam" id="PF13807"/>
    </source>
</evidence>
<evidence type="ECO:0000256" key="11">
    <source>
        <dbReference type="ARBA" id="ARBA00023136"/>
    </source>
</evidence>
<comment type="similarity">
    <text evidence="2">Belongs to the etk/wzc family.</text>
</comment>
<dbReference type="GO" id="GO:0004713">
    <property type="term" value="F:protein tyrosine kinase activity"/>
    <property type="evidence" value="ECO:0007669"/>
    <property type="project" value="TreeGrafter"/>
</dbReference>
<feature type="coiled-coil region" evidence="14">
    <location>
        <begin position="269"/>
        <end position="336"/>
    </location>
</feature>
<keyword evidence="14" id="KW-0175">Coiled coil</keyword>
<evidence type="ECO:0000313" key="20">
    <source>
        <dbReference type="Proteomes" id="UP000184275"/>
    </source>
</evidence>
<dbReference type="Pfam" id="PF02706">
    <property type="entry name" value="Wzz"/>
    <property type="match status" value="1"/>
</dbReference>
<keyword evidence="10 15" id="KW-1133">Transmembrane helix</keyword>
<dbReference type="Gene3D" id="3.40.50.300">
    <property type="entry name" value="P-loop containing nucleotide triphosphate hydrolases"/>
    <property type="match status" value="1"/>
</dbReference>
<dbReference type="RefSeq" id="WP_073304538.1">
    <property type="nucleotide sequence ID" value="NZ_FRAW01000016.1"/>
</dbReference>
<feature type="transmembrane region" description="Helical" evidence="15">
    <location>
        <begin position="26"/>
        <end position="45"/>
    </location>
</feature>